<dbReference type="SUPFAM" id="SSF52266">
    <property type="entry name" value="SGNH hydrolase"/>
    <property type="match status" value="1"/>
</dbReference>
<organism evidence="2 3">
    <name type="scientific">Trametes cubensis</name>
    <dbReference type="NCBI Taxonomy" id="1111947"/>
    <lineage>
        <taxon>Eukaryota</taxon>
        <taxon>Fungi</taxon>
        <taxon>Dikarya</taxon>
        <taxon>Basidiomycota</taxon>
        <taxon>Agaricomycotina</taxon>
        <taxon>Agaricomycetes</taxon>
        <taxon>Polyporales</taxon>
        <taxon>Polyporaceae</taxon>
        <taxon>Trametes</taxon>
    </lineage>
</organism>
<dbReference type="InterPro" id="IPR013830">
    <property type="entry name" value="SGNH_hydro"/>
</dbReference>
<dbReference type="Gene3D" id="3.40.50.1110">
    <property type="entry name" value="SGNH hydrolase"/>
    <property type="match status" value="1"/>
</dbReference>
<dbReference type="PANTHER" id="PTHR14209:SF19">
    <property type="entry name" value="ISOAMYL ACETATE-HYDROLYZING ESTERASE 1 HOMOLOG"/>
    <property type="match status" value="1"/>
</dbReference>
<proteinExistence type="predicted"/>
<dbReference type="Pfam" id="PF13472">
    <property type="entry name" value="Lipase_GDSL_2"/>
    <property type="match status" value="1"/>
</dbReference>
<evidence type="ECO:0000313" key="3">
    <source>
        <dbReference type="Proteomes" id="UP001215151"/>
    </source>
</evidence>
<dbReference type="EMBL" id="JAPEVG010000562">
    <property type="protein sequence ID" value="KAJ8457425.1"/>
    <property type="molecule type" value="Genomic_DNA"/>
</dbReference>
<keyword evidence="3" id="KW-1185">Reference proteome</keyword>
<dbReference type="CDD" id="cd01838">
    <property type="entry name" value="Isoamyl_acetate_hydrolase_like"/>
    <property type="match status" value="1"/>
</dbReference>
<protein>
    <recommendedName>
        <fullName evidence="1">SGNH hydrolase-type esterase domain-containing protein</fullName>
    </recommendedName>
</protein>
<name>A0AAD7THI4_9APHY</name>
<feature type="domain" description="SGNH hydrolase-type esterase" evidence="1">
    <location>
        <begin position="11"/>
        <end position="195"/>
    </location>
</feature>
<evidence type="ECO:0000313" key="2">
    <source>
        <dbReference type="EMBL" id="KAJ8457425.1"/>
    </source>
</evidence>
<gene>
    <name evidence="2" type="ORF">ONZ51_g11542</name>
</gene>
<dbReference type="InterPro" id="IPR045136">
    <property type="entry name" value="Iah1-like"/>
</dbReference>
<evidence type="ECO:0000259" key="1">
    <source>
        <dbReference type="Pfam" id="PF13472"/>
    </source>
</evidence>
<dbReference type="Proteomes" id="UP001215151">
    <property type="component" value="Unassembled WGS sequence"/>
</dbReference>
<accession>A0AAD7THI4</accession>
<sequence>MAATIQDAIMLLGDSITQGGFENNGFAARLANAYVRKMDVVNRGYSGYNTDWIIPVFEQCFAMQHEQQHVPKVRILAIWFGANDAALPPGPQHVPLARYQSNLVRLIRTVRSPDSPRYSPDTLEDTVEDSLQGMFQRKFEVTRQYAEAASDVGAREGVPVVDVWTDIWEAAGRDMGRLGEYLWDGLHLNEKGYAVVYDALMSTMAEKYPEYHYDNLTKTVIDFKDIFSDLSKLDELTADPEKYWYLTTIKKQSAPA</sequence>
<dbReference type="InterPro" id="IPR036514">
    <property type="entry name" value="SGNH_hydro_sf"/>
</dbReference>
<reference evidence="2" key="1">
    <citation type="submission" date="2022-11" db="EMBL/GenBank/DDBJ databases">
        <title>Genome Sequence of Cubamyces cubensis.</title>
        <authorList>
            <person name="Buettner E."/>
        </authorList>
    </citation>
    <scope>NUCLEOTIDE SEQUENCE</scope>
    <source>
        <strain evidence="2">MPL-01</strain>
    </source>
</reference>
<comment type="caution">
    <text evidence="2">The sequence shown here is derived from an EMBL/GenBank/DDBJ whole genome shotgun (WGS) entry which is preliminary data.</text>
</comment>
<dbReference type="PANTHER" id="PTHR14209">
    <property type="entry name" value="ISOAMYL ACETATE-HYDROLYZING ESTERASE 1"/>
    <property type="match status" value="1"/>
</dbReference>
<dbReference type="AlphaFoldDB" id="A0AAD7THI4"/>